<feature type="coiled-coil region" evidence="4">
    <location>
        <begin position="408"/>
        <end position="435"/>
    </location>
</feature>
<keyword evidence="7" id="KW-1185">Reference proteome</keyword>
<evidence type="ECO:0000256" key="4">
    <source>
        <dbReference type="SAM" id="Coils"/>
    </source>
</evidence>
<dbReference type="Pfam" id="PF01420">
    <property type="entry name" value="Methylase_S"/>
    <property type="match status" value="1"/>
</dbReference>
<proteinExistence type="inferred from homology"/>
<dbReference type="InterPro" id="IPR051212">
    <property type="entry name" value="Type-I_RE_S_subunit"/>
</dbReference>
<dbReference type="GO" id="GO:0016787">
    <property type="term" value="F:hydrolase activity"/>
    <property type="evidence" value="ECO:0007669"/>
    <property type="project" value="UniProtKB-KW"/>
</dbReference>
<reference evidence="6 7" key="1">
    <citation type="submission" date="2023-08" db="EMBL/GenBank/DDBJ databases">
        <title>Pleionea litopenaei sp. nov., isolated from stomach of juvenile Litopenaeus vannamei.</title>
        <authorList>
            <person name="Rho A.M."/>
            <person name="Hwang C.Y."/>
        </authorList>
    </citation>
    <scope>NUCLEOTIDE SEQUENCE [LARGE SCALE GENOMIC DNA]</scope>
    <source>
        <strain evidence="6 7">HL-JVS1</strain>
    </source>
</reference>
<keyword evidence="6" id="KW-0378">Hydrolase</keyword>
<evidence type="ECO:0000256" key="3">
    <source>
        <dbReference type="ARBA" id="ARBA00023125"/>
    </source>
</evidence>
<keyword evidence="4" id="KW-0175">Coiled coil</keyword>
<keyword evidence="6" id="KW-0540">Nuclease</keyword>
<dbReference type="EC" id="3.1.21.-" evidence="6"/>
<dbReference type="AlphaFoldDB" id="A0AA51X608"/>
<dbReference type="GO" id="GO:0004519">
    <property type="term" value="F:endonuclease activity"/>
    <property type="evidence" value="ECO:0007669"/>
    <property type="project" value="UniProtKB-KW"/>
</dbReference>
<name>A0AA51X608_9GAMM</name>
<gene>
    <name evidence="6" type="ORF">Q9312_10285</name>
</gene>
<dbReference type="InterPro" id="IPR044946">
    <property type="entry name" value="Restrct_endonuc_typeI_TRD_sf"/>
</dbReference>
<evidence type="ECO:0000313" key="6">
    <source>
        <dbReference type="EMBL" id="WMS85600.1"/>
    </source>
</evidence>
<dbReference type="REBASE" id="757619">
    <property type="entry name" value="S.PspS1ORF10280P"/>
</dbReference>
<dbReference type="GO" id="GO:0003677">
    <property type="term" value="F:DNA binding"/>
    <property type="evidence" value="ECO:0007669"/>
    <property type="project" value="UniProtKB-KW"/>
</dbReference>
<comment type="similarity">
    <text evidence="1">Belongs to the type-I restriction system S methylase family.</text>
</comment>
<dbReference type="Proteomes" id="UP001239782">
    <property type="component" value="Chromosome"/>
</dbReference>
<evidence type="ECO:0000256" key="1">
    <source>
        <dbReference type="ARBA" id="ARBA00010923"/>
    </source>
</evidence>
<dbReference type="CDD" id="cd17261">
    <property type="entry name" value="RMtype1_S_EcoKI-TRD2-CR2_like"/>
    <property type="match status" value="1"/>
</dbReference>
<evidence type="ECO:0000256" key="2">
    <source>
        <dbReference type="ARBA" id="ARBA00022747"/>
    </source>
</evidence>
<evidence type="ECO:0000313" key="7">
    <source>
        <dbReference type="Proteomes" id="UP001239782"/>
    </source>
</evidence>
<organism evidence="6 7">
    <name type="scientific">Pleionea litopenaei</name>
    <dbReference type="NCBI Taxonomy" id="3070815"/>
    <lineage>
        <taxon>Bacteria</taxon>
        <taxon>Pseudomonadati</taxon>
        <taxon>Pseudomonadota</taxon>
        <taxon>Gammaproteobacteria</taxon>
        <taxon>Oceanospirillales</taxon>
        <taxon>Pleioneaceae</taxon>
        <taxon>Pleionea</taxon>
    </lineage>
</organism>
<dbReference type="GO" id="GO:0009307">
    <property type="term" value="P:DNA restriction-modification system"/>
    <property type="evidence" value="ECO:0007669"/>
    <property type="project" value="UniProtKB-KW"/>
</dbReference>
<dbReference type="RefSeq" id="WP_309200753.1">
    <property type="nucleotide sequence ID" value="NZ_CP133548.1"/>
</dbReference>
<dbReference type="SUPFAM" id="SSF116734">
    <property type="entry name" value="DNA methylase specificity domain"/>
    <property type="match status" value="2"/>
</dbReference>
<keyword evidence="2" id="KW-0680">Restriction system</keyword>
<sequence>MAIWKRVKVGDFLFEREGRYKPDAQEIEGLQRIDKIDFSGNFHIANKPSKTDMILIKSGDLVISGINVAKGALGVYHGQNDVTATIHYSSYTFDESKVSVEYFKRFLKSPLFIQLLKEQVKGGIKTEIKPKHLLPLEILMPEKEEQLTILKQFQCIENEDSELKSELTHQQSLLKKLRQQILQEAIEGKLTANWRAKNPDAEPARELLKRIFDEKEKLFNANQIKAQKRLPPISEEEKPFELPHGWEWCQLNDVIYENPRNGYSPKTVDFPTQTKTLKLGATTTGKFIDSEIKYINEEIPKDSFLWLKDRDILIQRGNSMDFVGVSAIYHGEESSFIYPDLMMKLKPVSSISEVYLHHVLMSIYCREYFRKNATGAQKSMPKINQATVSGAKIPLCSKAEQDVIVGKVKNLLALCDQLENQIRQNQSHAEQFMQAVLKEAFSQRTETPPASELKKAAHA</sequence>
<dbReference type="Gene3D" id="3.90.220.20">
    <property type="entry name" value="DNA methylase specificity domains"/>
    <property type="match status" value="2"/>
</dbReference>
<keyword evidence="6" id="KW-0255">Endonuclease</keyword>
<dbReference type="KEGG" id="plei:Q9312_10285"/>
<keyword evidence="3" id="KW-0238">DNA-binding</keyword>
<protein>
    <submittedName>
        <fullName evidence="6">Restriction endonuclease subunit S</fullName>
        <ecNumber evidence="6">3.1.21.-</ecNumber>
    </submittedName>
</protein>
<dbReference type="InterPro" id="IPR000055">
    <property type="entry name" value="Restrct_endonuc_typeI_TRD"/>
</dbReference>
<dbReference type="EMBL" id="CP133548">
    <property type="protein sequence ID" value="WMS85600.1"/>
    <property type="molecule type" value="Genomic_DNA"/>
</dbReference>
<dbReference type="PANTHER" id="PTHR43140">
    <property type="entry name" value="TYPE-1 RESTRICTION ENZYME ECOKI SPECIFICITY PROTEIN"/>
    <property type="match status" value="1"/>
</dbReference>
<accession>A0AA51X608</accession>
<evidence type="ECO:0000259" key="5">
    <source>
        <dbReference type="Pfam" id="PF01420"/>
    </source>
</evidence>
<feature type="domain" description="Type I restriction modification DNA specificity" evidence="5">
    <location>
        <begin position="243"/>
        <end position="424"/>
    </location>
</feature>
<dbReference type="PANTHER" id="PTHR43140:SF1">
    <property type="entry name" value="TYPE I RESTRICTION ENZYME ECOKI SPECIFICITY SUBUNIT"/>
    <property type="match status" value="1"/>
</dbReference>